<gene>
    <name evidence="1" type="ORF">QE152_g41309</name>
</gene>
<feature type="non-terminal residue" evidence="1">
    <location>
        <position position="1"/>
    </location>
</feature>
<protein>
    <recommendedName>
        <fullName evidence="3">Peptidase aspartic putative domain-containing protein</fullName>
    </recommendedName>
</protein>
<accession>A0AAW1GXD3</accession>
<proteinExistence type="predicted"/>
<comment type="caution">
    <text evidence="1">The sequence shown here is derived from an EMBL/GenBank/DDBJ whole genome shotgun (WGS) entry which is preliminary data.</text>
</comment>
<evidence type="ECO:0000313" key="1">
    <source>
        <dbReference type="EMBL" id="KAK9667520.1"/>
    </source>
</evidence>
<dbReference type="InterPro" id="IPR021109">
    <property type="entry name" value="Peptidase_aspartic_dom_sf"/>
</dbReference>
<organism evidence="1 2">
    <name type="scientific">Popillia japonica</name>
    <name type="common">Japanese beetle</name>
    <dbReference type="NCBI Taxonomy" id="7064"/>
    <lineage>
        <taxon>Eukaryota</taxon>
        <taxon>Metazoa</taxon>
        <taxon>Ecdysozoa</taxon>
        <taxon>Arthropoda</taxon>
        <taxon>Hexapoda</taxon>
        <taxon>Insecta</taxon>
        <taxon>Pterygota</taxon>
        <taxon>Neoptera</taxon>
        <taxon>Endopterygota</taxon>
        <taxon>Coleoptera</taxon>
        <taxon>Polyphaga</taxon>
        <taxon>Scarabaeiformia</taxon>
        <taxon>Scarabaeidae</taxon>
        <taxon>Rutelinae</taxon>
        <taxon>Popillia</taxon>
    </lineage>
</organism>
<sequence>QSCRVLLDSGSQSNFIAKKFVEKLGIRGEPFHIPVVGINQCNTQIKTMLPFKGDPNSLGDTYSVALKRFHNLEKRLNKDVDLKMQNADCNEIAYQIPKGLIIPEERRGILGLPNINETPNNLFTRYSSLSKLVRVTAYCLRFSKNIISRIKGSTKENRSGNLTLDEVNEARRCLIKLVQRETYASELSQLKLSGTGSSTLFDQTCTKGNVC</sequence>
<dbReference type="Gene3D" id="2.40.70.10">
    <property type="entry name" value="Acid Proteases"/>
    <property type="match status" value="1"/>
</dbReference>
<evidence type="ECO:0008006" key="3">
    <source>
        <dbReference type="Google" id="ProtNLM"/>
    </source>
</evidence>
<keyword evidence="2" id="KW-1185">Reference proteome</keyword>
<reference evidence="1 2" key="1">
    <citation type="journal article" date="2024" name="BMC Genomics">
        <title>De novo assembly and annotation of Popillia japonica's genome with initial clues to its potential as an invasive pest.</title>
        <authorList>
            <person name="Cucini C."/>
            <person name="Boschi S."/>
            <person name="Funari R."/>
            <person name="Cardaioli E."/>
            <person name="Iannotti N."/>
            <person name="Marturano G."/>
            <person name="Paoli F."/>
            <person name="Bruttini M."/>
            <person name="Carapelli A."/>
            <person name="Frati F."/>
            <person name="Nardi F."/>
        </authorList>
    </citation>
    <scope>NUCLEOTIDE SEQUENCE [LARGE SCALE GENOMIC DNA]</scope>
    <source>
        <strain evidence="1">DMR45628</strain>
    </source>
</reference>
<dbReference type="Proteomes" id="UP001458880">
    <property type="component" value="Unassembled WGS sequence"/>
</dbReference>
<name>A0AAW1GXD3_POPJA</name>
<dbReference type="EMBL" id="JASPKY010002809">
    <property type="protein sequence ID" value="KAK9667520.1"/>
    <property type="molecule type" value="Genomic_DNA"/>
</dbReference>
<evidence type="ECO:0000313" key="2">
    <source>
        <dbReference type="Proteomes" id="UP001458880"/>
    </source>
</evidence>
<dbReference type="AlphaFoldDB" id="A0AAW1GXD3"/>